<accession>A0AAD8KC34</accession>
<evidence type="ECO:0000313" key="2">
    <source>
        <dbReference type="Proteomes" id="UP001229421"/>
    </source>
</evidence>
<dbReference type="AlphaFoldDB" id="A0AAD8KC34"/>
<dbReference type="Proteomes" id="UP001229421">
    <property type="component" value="Unassembled WGS sequence"/>
</dbReference>
<proteinExistence type="predicted"/>
<sequence length="69" mass="7934">MFVESVALSPDSRFLTDRDTLVSASGMFFELGFFQPDSTQNRYLGIWYKKIYVTKMRRVGKGLTGQVFV</sequence>
<name>A0AAD8KC34_TARER</name>
<evidence type="ECO:0000313" key="1">
    <source>
        <dbReference type="EMBL" id="KAK1420172.1"/>
    </source>
</evidence>
<dbReference type="EMBL" id="JAUHHV010000006">
    <property type="protein sequence ID" value="KAK1420172.1"/>
    <property type="molecule type" value="Genomic_DNA"/>
</dbReference>
<protein>
    <submittedName>
        <fullName evidence="1">Uncharacterized protein</fullName>
    </submittedName>
</protein>
<gene>
    <name evidence="1" type="ORF">QVD17_21546</name>
</gene>
<reference evidence="1" key="1">
    <citation type="journal article" date="2023" name="bioRxiv">
        <title>Improved chromosome-level genome assembly for marigold (Tagetes erecta).</title>
        <authorList>
            <person name="Jiang F."/>
            <person name="Yuan L."/>
            <person name="Wang S."/>
            <person name="Wang H."/>
            <person name="Xu D."/>
            <person name="Wang A."/>
            <person name="Fan W."/>
        </authorList>
    </citation>
    <scope>NUCLEOTIDE SEQUENCE</scope>
    <source>
        <strain evidence="1">WSJ</strain>
        <tissue evidence="1">Leaf</tissue>
    </source>
</reference>
<keyword evidence="2" id="KW-1185">Reference proteome</keyword>
<organism evidence="1 2">
    <name type="scientific">Tagetes erecta</name>
    <name type="common">African marigold</name>
    <dbReference type="NCBI Taxonomy" id="13708"/>
    <lineage>
        <taxon>Eukaryota</taxon>
        <taxon>Viridiplantae</taxon>
        <taxon>Streptophyta</taxon>
        <taxon>Embryophyta</taxon>
        <taxon>Tracheophyta</taxon>
        <taxon>Spermatophyta</taxon>
        <taxon>Magnoliopsida</taxon>
        <taxon>eudicotyledons</taxon>
        <taxon>Gunneridae</taxon>
        <taxon>Pentapetalae</taxon>
        <taxon>asterids</taxon>
        <taxon>campanulids</taxon>
        <taxon>Asterales</taxon>
        <taxon>Asteraceae</taxon>
        <taxon>Asteroideae</taxon>
        <taxon>Heliantheae alliance</taxon>
        <taxon>Tageteae</taxon>
        <taxon>Tagetes</taxon>
    </lineage>
</organism>
<comment type="caution">
    <text evidence="1">The sequence shown here is derived from an EMBL/GenBank/DDBJ whole genome shotgun (WGS) entry which is preliminary data.</text>
</comment>